<dbReference type="InterPro" id="IPR025924">
    <property type="entry name" value="YHYH_dom"/>
</dbReference>
<dbReference type="Proteomes" id="UP000315349">
    <property type="component" value="Chromosome"/>
</dbReference>
<accession>A0A518GRJ2</accession>
<dbReference type="KEGG" id="peh:Spb1_31600"/>
<feature type="domain" description="YHYH" evidence="2">
    <location>
        <begin position="161"/>
        <end position="260"/>
    </location>
</feature>
<dbReference type="Pfam" id="PF14240">
    <property type="entry name" value="YHYH"/>
    <property type="match status" value="1"/>
</dbReference>
<dbReference type="AlphaFoldDB" id="A0A518GRJ2"/>
<organism evidence="3 4">
    <name type="scientific">Planctopirus ephydatiae</name>
    <dbReference type="NCBI Taxonomy" id="2528019"/>
    <lineage>
        <taxon>Bacteria</taxon>
        <taxon>Pseudomonadati</taxon>
        <taxon>Planctomycetota</taxon>
        <taxon>Planctomycetia</taxon>
        <taxon>Planctomycetales</taxon>
        <taxon>Planctomycetaceae</taxon>
        <taxon>Planctopirus</taxon>
    </lineage>
</organism>
<keyword evidence="4" id="KW-1185">Reference proteome</keyword>
<keyword evidence="1" id="KW-1133">Transmembrane helix</keyword>
<keyword evidence="1" id="KW-0472">Membrane</keyword>
<name>A0A518GRJ2_9PLAN</name>
<reference evidence="3 4" key="1">
    <citation type="submission" date="2019-02" db="EMBL/GenBank/DDBJ databases">
        <title>Deep-cultivation of Planctomycetes and their phenomic and genomic characterization uncovers novel biology.</title>
        <authorList>
            <person name="Wiegand S."/>
            <person name="Jogler M."/>
            <person name="Boedeker C."/>
            <person name="Pinto D."/>
            <person name="Vollmers J."/>
            <person name="Rivas-Marin E."/>
            <person name="Kohn T."/>
            <person name="Peeters S.H."/>
            <person name="Heuer A."/>
            <person name="Rast P."/>
            <person name="Oberbeckmann S."/>
            <person name="Bunk B."/>
            <person name="Jeske O."/>
            <person name="Meyerdierks A."/>
            <person name="Storesund J.E."/>
            <person name="Kallscheuer N."/>
            <person name="Luecker S."/>
            <person name="Lage O.M."/>
            <person name="Pohl T."/>
            <person name="Merkel B.J."/>
            <person name="Hornburger P."/>
            <person name="Mueller R.-W."/>
            <person name="Bruemmer F."/>
            <person name="Labrenz M."/>
            <person name="Spormann A.M."/>
            <person name="Op den Camp H."/>
            <person name="Overmann J."/>
            <person name="Amann R."/>
            <person name="Jetten M.S.M."/>
            <person name="Mascher T."/>
            <person name="Medema M.H."/>
            <person name="Devos D.P."/>
            <person name="Kaster A.-K."/>
            <person name="Ovreas L."/>
            <person name="Rohde M."/>
            <person name="Galperin M.Y."/>
            <person name="Jogler C."/>
        </authorList>
    </citation>
    <scope>NUCLEOTIDE SEQUENCE [LARGE SCALE GENOMIC DNA]</scope>
    <source>
        <strain evidence="3 4">Spb1</strain>
    </source>
</reference>
<evidence type="ECO:0000313" key="3">
    <source>
        <dbReference type="EMBL" id="QDV31216.1"/>
    </source>
</evidence>
<proteinExistence type="predicted"/>
<keyword evidence="1" id="KW-0812">Transmembrane</keyword>
<dbReference type="EMBL" id="CP036299">
    <property type="protein sequence ID" value="QDV31216.1"/>
    <property type="molecule type" value="Genomic_DNA"/>
</dbReference>
<feature type="transmembrane region" description="Helical" evidence="1">
    <location>
        <begin position="38"/>
        <end position="57"/>
    </location>
</feature>
<sequence length="434" mass="48296">MQPSGCTRYADDFSPSSLEKWHIVHTDSAMFLMGVSRMLRSLHALVISFFVAGWFAAADTSAGELPTDLKPLGGHWFLKTTPKSDKASSDRPIYFYRDGEQFVDLFSYHTKDSNQDGIDNLRLSHDENFLIIESQGYPNHPTAIFPNSGNPNSIRVQSFKFRLPLRPKLAESITRLPRGPIGMALNGVVFFNPFEMEGQNAVAGYSEVWLDSCCGHPQQTGVYHYHKYPTCVKSPFRENGKQHSPIIGFAWDGFPVYGPFESAGVKAMDLQGGQALDVCNGHTDELRGYHYHATPGRFPYILGGYAGVVETSNSRDLRRPQQGAIEDNTQPGTRMEDVLVSVRPGTASRGKTHQIQLVLKPENARRRFPDGTPSWVQVGPYEAGKITRQGNLVTADFAIPEDAAVDILLDVHVEFGGNRNPMAFKRNEAFRVVD</sequence>
<evidence type="ECO:0000256" key="1">
    <source>
        <dbReference type="SAM" id="Phobius"/>
    </source>
</evidence>
<gene>
    <name evidence="3" type="ORF">Spb1_31600</name>
</gene>
<protein>
    <recommendedName>
        <fullName evidence="2">YHYH domain-containing protein</fullName>
    </recommendedName>
</protein>
<evidence type="ECO:0000313" key="4">
    <source>
        <dbReference type="Proteomes" id="UP000315349"/>
    </source>
</evidence>
<evidence type="ECO:0000259" key="2">
    <source>
        <dbReference type="Pfam" id="PF14240"/>
    </source>
</evidence>